<dbReference type="Pfam" id="PF00560">
    <property type="entry name" value="LRR_1"/>
    <property type="match status" value="2"/>
</dbReference>
<dbReference type="InterPro" id="IPR001611">
    <property type="entry name" value="Leu-rich_rpt"/>
</dbReference>
<evidence type="ECO:0000256" key="12">
    <source>
        <dbReference type="SAM" id="Phobius"/>
    </source>
</evidence>
<accession>A0ABP0RBA2</accession>
<dbReference type="Gene3D" id="3.80.10.10">
    <property type="entry name" value="Ribonuclease Inhibitor"/>
    <property type="match status" value="2"/>
</dbReference>
<keyword evidence="9" id="KW-0675">Receptor</keyword>
<comment type="subcellular location">
    <subcellularLocation>
        <location evidence="1">Cell membrane</location>
    </subcellularLocation>
    <subcellularLocation>
        <location evidence="11">Endomembrane system</location>
        <topology evidence="11">Single-pass membrane protein</topology>
    </subcellularLocation>
</comment>
<keyword evidence="15" id="KW-1185">Reference proteome</keyword>
<keyword evidence="8 12" id="KW-0472">Membrane</keyword>
<dbReference type="Proteomes" id="UP001642484">
    <property type="component" value="Unassembled WGS sequence"/>
</dbReference>
<keyword evidence="5" id="KW-0732">Signal</keyword>
<evidence type="ECO:0000259" key="13">
    <source>
        <dbReference type="Pfam" id="PF23598"/>
    </source>
</evidence>
<evidence type="ECO:0000256" key="2">
    <source>
        <dbReference type="ARBA" id="ARBA00022475"/>
    </source>
</evidence>
<evidence type="ECO:0000256" key="7">
    <source>
        <dbReference type="ARBA" id="ARBA00022989"/>
    </source>
</evidence>
<feature type="transmembrane region" description="Helical" evidence="12">
    <location>
        <begin position="791"/>
        <end position="811"/>
    </location>
</feature>
<feature type="transmembrane region" description="Helical" evidence="12">
    <location>
        <begin position="958"/>
        <end position="978"/>
    </location>
</feature>
<evidence type="ECO:0000256" key="3">
    <source>
        <dbReference type="ARBA" id="ARBA00022614"/>
    </source>
</evidence>
<evidence type="ECO:0000256" key="4">
    <source>
        <dbReference type="ARBA" id="ARBA00022692"/>
    </source>
</evidence>
<protein>
    <recommendedName>
        <fullName evidence="13">Disease resistance R13L4/SHOC-2-like LRR domain-containing protein</fullName>
    </recommendedName>
</protein>
<comment type="caution">
    <text evidence="14">The sequence shown here is derived from an EMBL/GenBank/DDBJ whole genome shotgun (WGS) entry which is preliminary data.</text>
</comment>
<evidence type="ECO:0000256" key="8">
    <source>
        <dbReference type="ARBA" id="ARBA00023136"/>
    </source>
</evidence>
<dbReference type="EMBL" id="CAXAMN010025750">
    <property type="protein sequence ID" value="CAK9097573.1"/>
    <property type="molecule type" value="Genomic_DNA"/>
</dbReference>
<dbReference type="InterPro" id="IPR032675">
    <property type="entry name" value="LRR_dom_sf"/>
</dbReference>
<name>A0ABP0RBA2_9DINO</name>
<dbReference type="SMART" id="SM00369">
    <property type="entry name" value="LRR_TYP"/>
    <property type="match status" value="6"/>
</dbReference>
<keyword evidence="10" id="KW-0325">Glycoprotein</keyword>
<feature type="transmembrane region" description="Helical" evidence="12">
    <location>
        <begin position="1104"/>
        <end position="1129"/>
    </location>
</feature>
<evidence type="ECO:0000256" key="10">
    <source>
        <dbReference type="ARBA" id="ARBA00023180"/>
    </source>
</evidence>
<keyword evidence="3" id="KW-0433">Leucine-rich repeat</keyword>
<proteinExistence type="predicted"/>
<evidence type="ECO:0000256" key="5">
    <source>
        <dbReference type="ARBA" id="ARBA00022729"/>
    </source>
</evidence>
<reference evidence="14 15" key="1">
    <citation type="submission" date="2024-02" db="EMBL/GenBank/DDBJ databases">
        <authorList>
            <person name="Chen Y."/>
            <person name="Shah S."/>
            <person name="Dougan E. K."/>
            <person name="Thang M."/>
            <person name="Chan C."/>
        </authorList>
    </citation>
    <scope>NUCLEOTIDE SEQUENCE [LARGE SCALE GENOMIC DNA]</scope>
</reference>
<dbReference type="PANTHER" id="PTHR48052:SF8">
    <property type="entry name" value="LRR RECEPTOR-LIKE SERINE_THREONINE-PROTEIN KINASE FLS2"/>
    <property type="match status" value="1"/>
</dbReference>
<dbReference type="PROSITE" id="PS51450">
    <property type="entry name" value="LRR"/>
    <property type="match status" value="1"/>
</dbReference>
<dbReference type="SUPFAM" id="SSF52058">
    <property type="entry name" value="L domain-like"/>
    <property type="match status" value="1"/>
</dbReference>
<keyword evidence="4 12" id="KW-0812">Transmembrane</keyword>
<keyword evidence="2" id="KW-1003">Cell membrane</keyword>
<evidence type="ECO:0000256" key="11">
    <source>
        <dbReference type="ARBA" id="ARBA00037847"/>
    </source>
</evidence>
<dbReference type="PANTHER" id="PTHR48052">
    <property type="entry name" value="UNNAMED PRODUCT"/>
    <property type="match status" value="1"/>
</dbReference>
<keyword evidence="7 12" id="KW-1133">Transmembrane helix</keyword>
<sequence>MFLFLDGLLYTAVSPFLCWLLHIPKYIHVLFHKDSFFPRPVDVDDGCLFLTTPILLFKAVILVEHLLFEGLSFPSSVWDDSGSGSPHQLSHGFQGLGLLCVDWAFHLEVTADEANGDNRPQSEVLSLVVKALGFGAKEAENILQKPCHPSVSYMDVRCNEKGELTLLWINRQIRGRIPKEIGQLQALETLVLYQCYLIGSIPPELGELKNLEILDLSENRLEGSIPKELGHLQRLERLRIFHNRLSGEIPKELGSLPQLVELQVQSNQLSGRIPPELGQLPNLALLNLGENQLSGSFPVALTRLNTSLAKLDVGQNLLTGELPIELGSMQELRSLRLGPNRFHGSIPKELGQLDCLYNLDCWQCGLEGEIPPDLARLERLDQLILSQNRLTGPIPKELGRLKHLRGLYLHGNLLSGSIPAELQGLEALVRIDLSENRLTNEIPEALQRLRSLKDLRLAGNWLSGRLPALDVLSLCVLDLRGNLLNGELPRLPTTLKVVDLGHNWLGGNLSQLQQLCVSGLVRTLQLSHNDFTGPIPACLLKMKELKQLSLNNNRLQGEIPLIEATQLVVLTLHRNELSGAFPSSLQSLRHLSVLTLHENSLDGAMSPLQLTTLCFDNPRFIIRGLGCANLASANRHCDYGGFHDEAEAFTFNEAEQVRKNCPDWCGVCPPVGAQVMLHHNRLSCELPMSLSEVAPVHATALMGNVLGDGRSLSASWISPEERQAFLFYSPAVWRTNLQVMASVLLLSLGIVVFQKRLRDKLRVASSLSTSGALGAGVFSSNVAVLKVAGSMIILSTLLLLIVSISPGYHLCSPPLSKLTVANLKENPSSELFVILVWCLMSLLSMSVIASIPADRPGTSGDPSDSGDESETFRGWRETWLRLLSWLCWVFVVTLFSSPSILFAVSQALPAKNTFALSEGVLSFFYTAAPLLIVGLDLLVLGTLAGYYSKLTGIKADRLMMAFRLGTAWLLPLLITVSLHENCMGGWKLFWTVCQEDSPEHQIFNLQIWEEQILSTEKDLCTLSEDWWCDGRCTRSIVDNLTPLLLKKLLIRSTLQPLFFVMLWRISHTSDEGHLVLPVGPGRRTSGLLMPQKQVTLLTTYLEVLFFWSPFIPFLSLAILIAVCANVLVLDIGLRWYGVQVPPDVRRLSRSYLRLTLRATGGFQLWHAFGTEMWGRHVLLALHFLLLIPWTTRLLPVQRARHLLWRTPRHPRRRGDNALANTSTPSSIQLGDLQVERLGGARVMRPDRGPAFQLEGCRSSRGLASDRQLPFLQEDGWRL</sequence>
<organism evidence="14 15">
    <name type="scientific">Durusdinium trenchii</name>
    <dbReference type="NCBI Taxonomy" id="1381693"/>
    <lineage>
        <taxon>Eukaryota</taxon>
        <taxon>Sar</taxon>
        <taxon>Alveolata</taxon>
        <taxon>Dinophyceae</taxon>
        <taxon>Suessiales</taxon>
        <taxon>Symbiodiniaceae</taxon>
        <taxon>Durusdinium</taxon>
    </lineage>
</organism>
<feature type="transmembrane region" description="Helical" evidence="12">
    <location>
        <begin position="882"/>
        <end position="908"/>
    </location>
</feature>
<dbReference type="InterPro" id="IPR003591">
    <property type="entry name" value="Leu-rich_rpt_typical-subtyp"/>
</dbReference>
<feature type="transmembrane region" description="Helical" evidence="12">
    <location>
        <begin position="731"/>
        <end position="753"/>
    </location>
</feature>
<evidence type="ECO:0000313" key="15">
    <source>
        <dbReference type="Proteomes" id="UP001642484"/>
    </source>
</evidence>
<dbReference type="Pfam" id="PF23598">
    <property type="entry name" value="LRR_14"/>
    <property type="match status" value="1"/>
</dbReference>
<dbReference type="InterPro" id="IPR055414">
    <property type="entry name" value="LRR_R13L4/SHOC2-like"/>
</dbReference>
<evidence type="ECO:0000256" key="9">
    <source>
        <dbReference type="ARBA" id="ARBA00023170"/>
    </source>
</evidence>
<feature type="transmembrane region" description="Helical" evidence="12">
    <location>
        <begin position="920"/>
        <end position="946"/>
    </location>
</feature>
<evidence type="ECO:0000313" key="14">
    <source>
        <dbReference type="EMBL" id="CAK9097573.1"/>
    </source>
</evidence>
<gene>
    <name evidence="14" type="ORF">CCMP2556_LOCUS46303</name>
</gene>
<feature type="domain" description="Disease resistance R13L4/SHOC-2-like LRR" evidence="13">
    <location>
        <begin position="171"/>
        <end position="266"/>
    </location>
</feature>
<evidence type="ECO:0000256" key="1">
    <source>
        <dbReference type="ARBA" id="ARBA00004236"/>
    </source>
</evidence>
<dbReference type="SUPFAM" id="SSF52047">
    <property type="entry name" value="RNI-like"/>
    <property type="match status" value="1"/>
</dbReference>
<evidence type="ECO:0000256" key="6">
    <source>
        <dbReference type="ARBA" id="ARBA00022737"/>
    </source>
</evidence>
<keyword evidence="6" id="KW-0677">Repeat</keyword>
<feature type="transmembrane region" description="Helical" evidence="12">
    <location>
        <begin position="831"/>
        <end position="853"/>
    </location>
</feature>